<reference evidence="14 15" key="1">
    <citation type="journal article" date="2014" name="Int. J. Syst. Evol. Microbiol.">
        <title>Solimonas terrae sp. nov., isolated from soil.</title>
        <authorList>
            <person name="Kim S.J."/>
            <person name="Moon J.Y."/>
            <person name="Weon H.Y."/>
            <person name="Ahn J.H."/>
            <person name="Chen W.M."/>
            <person name="Kwon S.W."/>
        </authorList>
    </citation>
    <scope>NUCLEOTIDE SEQUENCE [LARGE SCALE GENOMIC DNA]</scope>
    <source>
        <strain evidence="14 15">KIS83-12</strain>
    </source>
</reference>
<evidence type="ECO:0000256" key="4">
    <source>
        <dbReference type="ARBA" id="ARBA00022475"/>
    </source>
</evidence>
<feature type="transmembrane region" description="Helical" evidence="12">
    <location>
        <begin position="103"/>
        <end position="121"/>
    </location>
</feature>
<feature type="transmembrane region" description="Helical" evidence="12">
    <location>
        <begin position="149"/>
        <end position="168"/>
    </location>
</feature>
<dbReference type="InterPro" id="IPR045082">
    <property type="entry name" value="ATP_syn_F0_a_bact/chloroplast"/>
</dbReference>
<dbReference type="InterPro" id="IPR023011">
    <property type="entry name" value="ATP_synth_F0_asu_AS"/>
</dbReference>
<dbReference type="Proteomes" id="UP000472676">
    <property type="component" value="Unassembled WGS sequence"/>
</dbReference>
<keyword evidence="3 12" id="KW-0813">Transport</keyword>
<gene>
    <name evidence="12 14" type="primary">atpB</name>
    <name evidence="14" type="ORF">G7Y85_12770</name>
</gene>
<dbReference type="InterPro" id="IPR000568">
    <property type="entry name" value="ATP_synth_F0_asu"/>
</dbReference>
<dbReference type="NCBIfam" id="TIGR01131">
    <property type="entry name" value="ATP_synt_6_or_A"/>
    <property type="match status" value="1"/>
</dbReference>
<organism evidence="14 15">
    <name type="scientific">Solimonas terrae</name>
    <dbReference type="NCBI Taxonomy" id="1396819"/>
    <lineage>
        <taxon>Bacteria</taxon>
        <taxon>Pseudomonadati</taxon>
        <taxon>Pseudomonadota</taxon>
        <taxon>Gammaproteobacteria</taxon>
        <taxon>Nevskiales</taxon>
        <taxon>Nevskiaceae</taxon>
        <taxon>Solimonas</taxon>
    </lineage>
</organism>
<comment type="function">
    <text evidence="12 13">Key component of the proton channel; it plays a direct role in the translocation of protons across the membrane.</text>
</comment>
<dbReference type="GO" id="GO:0046933">
    <property type="term" value="F:proton-transporting ATP synthase activity, rotational mechanism"/>
    <property type="evidence" value="ECO:0007669"/>
    <property type="project" value="UniProtKB-UniRule"/>
</dbReference>
<keyword evidence="6 12" id="KW-0812">Transmembrane</keyword>
<comment type="subcellular location">
    <subcellularLocation>
        <location evidence="12 13">Cell membrane</location>
        <topology evidence="12 13">Multi-pass membrane protein</topology>
    </subcellularLocation>
    <subcellularLocation>
        <location evidence="1">Membrane</location>
        <topology evidence="1">Multi-pass membrane protein</topology>
    </subcellularLocation>
</comment>
<evidence type="ECO:0000256" key="12">
    <source>
        <dbReference type="HAMAP-Rule" id="MF_01393"/>
    </source>
</evidence>
<dbReference type="PRINTS" id="PR00123">
    <property type="entry name" value="ATPASEA"/>
</dbReference>
<dbReference type="GO" id="GO:0042777">
    <property type="term" value="P:proton motive force-driven plasma membrane ATP synthesis"/>
    <property type="evidence" value="ECO:0007669"/>
    <property type="project" value="TreeGrafter"/>
</dbReference>
<comment type="similarity">
    <text evidence="2 12 13">Belongs to the ATPase A chain family.</text>
</comment>
<accession>A0A6M2BUI5</accession>
<name>A0A6M2BUI5_9GAMM</name>
<dbReference type="HAMAP" id="MF_01393">
    <property type="entry name" value="ATP_synth_a_bact"/>
    <property type="match status" value="1"/>
</dbReference>
<evidence type="ECO:0000256" key="10">
    <source>
        <dbReference type="ARBA" id="ARBA00023136"/>
    </source>
</evidence>
<evidence type="ECO:0000256" key="5">
    <source>
        <dbReference type="ARBA" id="ARBA00022547"/>
    </source>
</evidence>
<dbReference type="InterPro" id="IPR035908">
    <property type="entry name" value="F0_ATP_A_sf"/>
</dbReference>
<evidence type="ECO:0000256" key="2">
    <source>
        <dbReference type="ARBA" id="ARBA00006810"/>
    </source>
</evidence>
<dbReference type="GO" id="GO:0005886">
    <property type="term" value="C:plasma membrane"/>
    <property type="evidence" value="ECO:0007669"/>
    <property type="project" value="UniProtKB-SubCell"/>
</dbReference>
<keyword evidence="7 12" id="KW-0375">Hydrogen ion transport</keyword>
<evidence type="ECO:0000256" key="3">
    <source>
        <dbReference type="ARBA" id="ARBA00022448"/>
    </source>
</evidence>
<evidence type="ECO:0000313" key="15">
    <source>
        <dbReference type="Proteomes" id="UP000472676"/>
    </source>
</evidence>
<keyword evidence="9 12" id="KW-0406">Ion transport</keyword>
<keyword evidence="5 12" id="KW-0138">CF(0)</keyword>
<dbReference type="EMBL" id="JAAMOW010000006">
    <property type="protein sequence ID" value="NGY05639.1"/>
    <property type="molecule type" value="Genomic_DNA"/>
</dbReference>
<dbReference type="CDD" id="cd00310">
    <property type="entry name" value="ATP-synt_Fo_a_6"/>
    <property type="match status" value="1"/>
</dbReference>
<keyword evidence="15" id="KW-1185">Reference proteome</keyword>
<evidence type="ECO:0000256" key="7">
    <source>
        <dbReference type="ARBA" id="ARBA00022781"/>
    </source>
</evidence>
<protein>
    <recommendedName>
        <fullName evidence="12 13">ATP synthase subunit a</fullName>
    </recommendedName>
    <alternativeName>
        <fullName evidence="12">ATP synthase F0 sector subunit a</fullName>
    </alternativeName>
    <alternativeName>
        <fullName evidence="12">F-ATPase subunit 6</fullName>
    </alternativeName>
</protein>
<dbReference type="FunFam" id="1.20.120.220:FF:000002">
    <property type="entry name" value="ATP synthase subunit a"/>
    <property type="match status" value="1"/>
</dbReference>
<evidence type="ECO:0000256" key="9">
    <source>
        <dbReference type="ARBA" id="ARBA00023065"/>
    </source>
</evidence>
<comment type="caution">
    <text evidence="14">The sequence shown here is derived from an EMBL/GenBank/DDBJ whole genome shotgun (WGS) entry which is preliminary data.</text>
</comment>
<keyword evidence="4 12" id="KW-1003">Cell membrane</keyword>
<dbReference type="AlphaFoldDB" id="A0A6M2BUI5"/>
<feature type="transmembrane region" description="Helical" evidence="12">
    <location>
        <begin position="221"/>
        <end position="248"/>
    </location>
</feature>
<dbReference type="NCBIfam" id="NF004477">
    <property type="entry name" value="PRK05815.1-1"/>
    <property type="match status" value="1"/>
</dbReference>
<sequence>MAAEEGHHDTGSYVLHHLTNLRLDLQSMTILTANDPRNAGFWVLNLDSCIFSVLLGLIFAFVFWKVARKANAAHPTQTQNAIEMVVEFVQNQVHEIFPHANSLVAPLALTIFAWVFLMNFMDIVPVDWLPHAAGLAGVPYLKVVPSTDVNITFGLSLSVFVLMYIFNFKFKGVLGFGKEVLTHPFGPWLFPVNLVLRIVEDVAKPVSLALRLFGNLFAGELIFILIALMLGQAFNGIAGAILAGGGVLLQIGWAIFHILVITLQAFVFMVLTVVYLGAAAEAHADH</sequence>
<feature type="transmembrane region" description="Helical" evidence="12">
    <location>
        <begin position="41"/>
        <end position="64"/>
    </location>
</feature>
<proteinExistence type="inferred from homology"/>
<dbReference type="SUPFAM" id="SSF81336">
    <property type="entry name" value="F1F0 ATP synthase subunit A"/>
    <property type="match status" value="1"/>
</dbReference>
<dbReference type="PANTHER" id="PTHR42823">
    <property type="entry name" value="ATP SYNTHASE SUBUNIT A, CHLOROPLASTIC"/>
    <property type="match status" value="1"/>
</dbReference>
<dbReference type="RefSeq" id="WP_166257529.1">
    <property type="nucleotide sequence ID" value="NZ_JAAMOW010000006.1"/>
</dbReference>
<evidence type="ECO:0000256" key="6">
    <source>
        <dbReference type="ARBA" id="ARBA00022692"/>
    </source>
</evidence>
<evidence type="ECO:0000313" key="14">
    <source>
        <dbReference type="EMBL" id="NGY05639.1"/>
    </source>
</evidence>
<keyword evidence="11 12" id="KW-0066">ATP synthesis</keyword>
<keyword evidence="10 12" id="KW-0472">Membrane</keyword>
<feature type="transmembrane region" description="Helical" evidence="12">
    <location>
        <begin position="254"/>
        <end position="278"/>
    </location>
</feature>
<evidence type="ECO:0000256" key="1">
    <source>
        <dbReference type="ARBA" id="ARBA00004141"/>
    </source>
</evidence>
<dbReference type="GO" id="GO:0045259">
    <property type="term" value="C:proton-transporting ATP synthase complex"/>
    <property type="evidence" value="ECO:0007669"/>
    <property type="project" value="UniProtKB-KW"/>
</dbReference>
<evidence type="ECO:0000256" key="13">
    <source>
        <dbReference type="RuleBase" id="RU000483"/>
    </source>
</evidence>
<dbReference type="Gene3D" id="1.20.120.220">
    <property type="entry name" value="ATP synthase, F0 complex, subunit A"/>
    <property type="match status" value="1"/>
</dbReference>
<dbReference type="PANTHER" id="PTHR42823:SF3">
    <property type="entry name" value="ATP SYNTHASE SUBUNIT A, CHLOROPLASTIC"/>
    <property type="match status" value="1"/>
</dbReference>
<evidence type="ECO:0000256" key="11">
    <source>
        <dbReference type="ARBA" id="ARBA00023310"/>
    </source>
</evidence>
<dbReference type="Pfam" id="PF00119">
    <property type="entry name" value="ATP-synt_A"/>
    <property type="match status" value="1"/>
</dbReference>
<dbReference type="PROSITE" id="PS00449">
    <property type="entry name" value="ATPASE_A"/>
    <property type="match status" value="1"/>
</dbReference>
<evidence type="ECO:0000256" key="8">
    <source>
        <dbReference type="ARBA" id="ARBA00022989"/>
    </source>
</evidence>
<keyword evidence="8 12" id="KW-1133">Transmembrane helix</keyword>